<organism evidence="8 9">
    <name type="scientific">Aspergillus nomiae NRRL (strain ATCC 15546 / NRRL 13137 / CBS 260.88 / M93)</name>
    <dbReference type="NCBI Taxonomy" id="1509407"/>
    <lineage>
        <taxon>Eukaryota</taxon>
        <taxon>Fungi</taxon>
        <taxon>Dikarya</taxon>
        <taxon>Ascomycota</taxon>
        <taxon>Pezizomycotina</taxon>
        <taxon>Eurotiomycetes</taxon>
        <taxon>Eurotiomycetidae</taxon>
        <taxon>Eurotiales</taxon>
        <taxon>Aspergillaceae</taxon>
        <taxon>Aspergillus</taxon>
        <taxon>Aspergillus subgen. Circumdati</taxon>
    </lineage>
</organism>
<dbReference type="InterPro" id="IPR052337">
    <property type="entry name" value="SAT4-like"/>
</dbReference>
<keyword evidence="2 6" id="KW-0812">Transmembrane</keyword>
<comment type="similarity">
    <text evidence="5">Belongs to the SAT4 family.</text>
</comment>
<sequence length="363" mass="40604">MQADNASVYEDRGVLLWVVNSTFIGLATLAVIARFAARRLKNLPLAADDWAICVALLLDWALYGFFIACREYGLGRHREVVSEDNIPVFLQLLYYFQIFYILGPPTVKLSLLLLYRRIFISSQFLRIVYAVGAIISVWTIITIFLAIFNCIPISGFWTGQGQCISFRDFAIGYAIVNIITDLAVWLMPIPNMWKLQLPTSQKIALTLIFVLGLIDCGAALVRLFSSVLVIGNWDVTYYYGRGFIWSIIEVSLGIVCTCLPTMRVILKIALSRSFARGFGFSSLTPRPRRSSKRGWVRASKYNEILGPWSVQPGAGNQTHSDVTMGVRREDGANAAREIRVLEEIKVELQHIKAPSPAAPCLGP</sequence>
<keyword evidence="3 6" id="KW-1133">Transmembrane helix</keyword>
<comment type="caution">
    <text evidence="8">The sequence shown here is derived from an EMBL/GenBank/DDBJ whole genome shotgun (WGS) entry which is preliminary data.</text>
</comment>
<dbReference type="PANTHER" id="PTHR33048">
    <property type="entry name" value="PTH11-LIKE INTEGRAL MEMBRANE PROTEIN (AFU_ORTHOLOGUE AFUA_5G11245)"/>
    <property type="match status" value="1"/>
</dbReference>
<dbReference type="InterPro" id="IPR049326">
    <property type="entry name" value="Rhodopsin_dom_fungi"/>
</dbReference>
<feature type="transmembrane region" description="Helical" evidence="6">
    <location>
        <begin position="14"/>
        <end position="37"/>
    </location>
</feature>
<evidence type="ECO:0000256" key="1">
    <source>
        <dbReference type="ARBA" id="ARBA00004141"/>
    </source>
</evidence>
<dbReference type="Proteomes" id="UP000037505">
    <property type="component" value="Unassembled WGS sequence"/>
</dbReference>
<proteinExistence type="inferred from homology"/>
<evidence type="ECO:0000313" key="9">
    <source>
        <dbReference type="Proteomes" id="UP000037505"/>
    </source>
</evidence>
<feature type="transmembrane region" description="Helical" evidence="6">
    <location>
        <begin position="127"/>
        <end position="157"/>
    </location>
</feature>
<evidence type="ECO:0000256" key="4">
    <source>
        <dbReference type="ARBA" id="ARBA00023136"/>
    </source>
</evidence>
<keyword evidence="9" id="KW-1185">Reference proteome</keyword>
<reference evidence="8 9" key="1">
    <citation type="submission" date="2014-06" db="EMBL/GenBank/DDBJ databases">
        <title>The Genome of the Aflatoxigenic Filamentous Fungus Aspergillus nomius.</title>
        <authorList>
            <person name="Moore M.G."/>
            <person name="Shannon B.M."/>
            <person name="Brian M.M."/>
        </authorList>
    </citation>
    <scope>NUCLEOTIDE SEQUENCE [LARGE SCALE GENOMIC DNA]</scope>
    <source>
        <strain evidence="8 9">NRRL 13137</strain>
    </source>
</reference>
<comment type="subcellular location">
    <subcellularLocation>
        <location evidence="1">Membrane</location>
        <topology evidence="1">Multi-pass membrane protein</topology>
    </subcellularLocation>
</comment>
<accession>A0A0L1JHN1</accession>
<name>A0A0L1JHN1_ASPN3</name>
<protein>
    <recommendedName>
        <fullName evidence="7">Rhodopsin domain-containing protein</fullName>
    </recommendedName>
</protein>
<evidence type="ECO:0000256" key="5">
    <source>
        <dbReference type="ARBA" id="ARBA00038359"/>
    </source>
</evidence>
<evidence type="ECO:0000256" key="6">
    <source>
        <dbReference type="SAM" id="Phobius"/>
    </source>
</evidence>
<keyword evidence="4 6" id="KW-0472">Membrane</keyword>
<feature type="transmembrane region" description="Helical" evidence="6">
    <location>
        <begin position="243"/>
        <end position="266"/>
    </location>
</feature>
<dbReference type="AlphaFoldDB" id="A0A0L1JHN1"/>
<evidence type="ECO:0000313" key="8">
    <source>
        <dbReference type="EMBL" id="KNG91274.1"/>
    </source>
</evidence>
<dbReference type="RefSeq" id="XP_015412197.1">
    <property type="nucleotide sequence ID" value="XM_015545607.1"/>
</dbReference>
<gene>
    <name evidence="8" type="ORF">ANOM_000349</name>
</gene>
<dbReference type="EMBL" id="JNOM01000004">
    <property type="protein sequence ID" value="KNG91274.1"/>
    <property type="molecule type" value="Genomic_DNA"/>
</dbReference>
<dbReference type="GO" id="GO:0016020">
    <property type="term" value="C:membrane"/>
    <property type="evidence" value="ECO:0007669"/>
    <property type="project" value="UniProtKB-SubCell"/>
</dbReference>
<evidence type="ECO:0000256" key="3">
    <source>
        <dbReference type="ARBA" id="ARBA00022989"/>
    </source>
</evidence>
<dbReference type="GeneID" id="26802153"/>
<feature type="transmembrane region" description="Helical" evidence="6">
    <location>
        <begin position="169"/>
        <end position="191"/>
    </location>
</feature>
<dbReference type="Pfam" id="PF20684">
    <property type="entry name" value="Fung_rhodopsin"/>
    <property type="match status" value="1"/>
</dbReference>
<evidence type="ECO:0000256" key="2">
    <source>
        <dbReference type="ARBA" id="ARBA00022692"/>
    </source>
</evidence>
<dbReference type="OrthoDB" id="444631at2759"/>
<feature type="transmembrane region" description="Helical" evidence="6">
    <location>
        <begin position="203"/>
        <end position="231"/>
    </location>
</feature>
<feature type="transmembrane region" description="Helical" evidence="6">
    <location>
        <begin position="88"/>
        <end position="115"/>
    </location>
</feature>
<feature type="domain" description="Rhodopsin" evidence="7">
    <location>
        <begin position="33"/>
        <end position="267"/>
    </location>
</feature>
<feature type="transmembrane region" description="Helical" evidence="6">
    <location>
        <begin position="49"/>
        <end position="68"/>
    </location>
</feature>
<dbReference type="PANTHER" id="PTHR33048:SF47">
    <property type="entry name" value="INTEGRAL MEMBRANE PROTEIN-RELATED"/>
    <property type="match status" value="1"/>
</dbReference>
<evidence type="ECO:0000259" key="7">
    <source>
        <dbReference type="Pfam" id="PF20684"/>
    </source>
</evidence>